<evidence type="ECO:0000256" key="1">
    <source>
        <dbReference type="SAM" id="MobiDB-lite"/>
    </source>
</evidence>
<dbReference type="Proteomes" id="UP000826195">
    <property type="component" value="Unassembled WGS sequence"/>
</dbReference>
<sequence length="137" mass="15806">MIVYDSVEVPTDITRDNIYQKVAANLDEQIGTLYITTDQLVWIKDNEKKGFRFLISDITYAGREKNVIDIEINGGDTEVNFSLENKIIRDSICKKIENAGIHVDDEELKSEEEKDHMDSENDIEDEEVAEEMMDDEN</sequence>
<organism evidence="2 3">
    <name type="scientific">Cotesia glomerata</name>
    <name type="common">Lepidopteran parasitic wasp</name>
    <name type="synonym">Apanteles glomeratus</name>
    <dbReference type="NCBI Taxonomy" id="32391"/>
    <lineage>
        <taxon>Eukaryota</taxon>
        <taxon>Metazoa</taxon>
        <taxon>Ecdysozoa</taxon>
        <taxon>Arthropoda</taxon>
        <taxon>Hexapoda</taxon>
        <taxon>Insecta</taxon>
        <taxon>Pterygota</taxon>
        <taxon>Neoptera</taxon>
        <taxon>Endopterygota</taxon>
        <taxon>Hymenoptera</taxon>
        <taxon>Apocrita</taxon>
        <taxon>Ichneumonoidea</taxon>
        <taxon>Braconidae</taxon>
        <taxon>Microgastrinae</taxon>
        <taxon>Cotesia</taxon>
    </lineage>
</organism>
<name>A0AAV7JA63_COTGL</name>
<accession>A0AAV7JA63</accession>
<proteinExistence type="predicted"/>
<evidence type="ECO:0000313" key="2">
    <source>
        <dbReference type="EMBL" id="KAH0568956.1"/>
    </source>
</evidence>
<feature type="compositionally biased region" description="Acidic residues" evidence="1">
    <location>
        <begin position="120"/>
        <end position="137"/>
    </location>
</feature>
<dbReference type="AlphaFoldDB" id="A0AAV7JA63"/>
<keyword evidence="3" id="KW-1185">Reference proteome</keyword>
<feature type="region of interest" description="Disordered" evidence="1">
    <location>
        <begin position="104"/>
        <end position="137"/>
    </location>
</feature>
<comment type="caution">
    <text evidence="2">The sequence shown here is derived from an EMBL/GenBank/DDBJ whole genome shotgun (WGS) entry which is preliminary data.</text>
</comment>
<protein>
    <submittedName>
        <fullName evidence="2">Uncharacterized protein</fullName>
    </submittedName>
</protein>
<evidence type="ECO:0000313" key="3">
    <source>
        <dbReference type="Proteomes" id="UP000826195"/>
    </source>
</evidence>
<gene>
    <name evidence="2" type="ORF">KQX54_021655</name>
</gene>
<dbReference type="EMBL" id="JAHXZJ010000001">
    <property type="protein sequence ID" value="KAH0568956.1"/>
    <property type="molecule type" value="Genomic_DNA"/>
</dbReference>
<reference evidence="2 3" key="1">
    <citation type="journal article" date="2021" name="J. Hered.">
        <title>A chromosome-level genome assembly of the parasitoid wasp, Cotesia glomerata (Hymenoptera: Braconidae).</title>
        <authorList>
            <person name="Pinto B.J."/>
            <person name="Weis J.J."/>
            <person name="Gamble T."/>
            <person name="Ode P.J."/>
            <person name="Paul R."/>
            <person name="Zaspel J.M."/>
        </authorList>
    </citation>
    <scope>NUCLEOTIDE SEQUENCE [LARGE SCALE GENOMIC DNA]</scope>
    <source>
        <strain evidence="2">CgM1</strain>
    </source>
</reference>